<dbReference type="RefSeq" id="WP_045935374.1">
    <property type="nucleotide sequence ID" value="NZ_KQ033885.1"/>
</dbReference>
<dbReference type="Proteomes" id="UP000033567">
    <property type="component" value="Unassembled WGS sequence"/>
</dbReference>
<sequence>MHFTVDNLEEVFPLAEFIADSFGPMAEIVVHDITRPENSIVFIRNGQLSGRSLGDGVTDQTLQLAIRADQDGADFVSDYRGRRLNKHEFRVSSYLIRNQEQTVIGLLCISINITELQQAAHVLQTLSSIDSDDVQISTETSRSHVSEEPAENIRRITRDEVRQFNIPMDKLTKQDRLDIIRNIKDRGIFLIKGAVGIVAPELKISIPTLYRYLQALK</sequence>
<proteinExistence type="predicted"/>
<organism evidence="3 4">
    <name type="scientific">Bifidobacterium mellis</name>
    <dbReference type="NCBI Taxonomy" id="1293823"/>
    <lineage>
        <taxon>Bacteria</taxon>
        <taxon>Bacillati</taxon>
        <taxon>Actinomycetota</taxon>
        <taxon>Actinomycetes</taxon>
        <taxon>Bifidobacteriales</taxon>
        <taxon>Bifidobacteriaceae</taxon>
        <taxon>Bifidobacterium</taxon>
    </lineage>
</organism>
<evidence type="ECO:0000259" key="1">
    <source>
        <dbReference type="Pfam" id="PF08348"/>
    </source>
</evidence>
<name>A0A0F4KVS6_9BIFI</name>
<dbReference type="EMBL" id="JWMF01000007">
    <property type="protein sequence ID" value="KJY50104.1"/>
    <property type="molecule type" value="Genomic_DNA"/>
</dbReference>
<evidence type="ECO:0000313" key="3">
    <source>
        <dbReference type="EMBL" id="KJY50104.1"/>
    </source>
</evidence>
<gene>
    <name evidence="3" type="ORF">JF70_07890</name>
</gene>
<dbReference type="PANTHER" id="PTHR35568">
    <property type="entry name" value="TRANSCRIPTIONAL REGULATOR DAUR"/>
    <property type="match status" value="1"/>
</dbReference>
<dbReference type="PANTHER" id="PTHR35568:SF1">
    <property type="entry name" value="TRANSCRIPTIONAL REGULATOR DAUR"/>
    <property type="match status" value="1"/>
</dbReference>
<keyword evidence="4" id="KW-1185">Reference proteome</keyword>
<evidence type="ECO:0000313" key="4">
    <source>
        <dbReference type="Proteomes" id="UP000033567"/>
    </source>
</evidence>
<dbReference type="AlphaFoldDB" id="A0A0F4KVS6"/>
<evidence type="ECO:0000259" key="2">
    <source>
        <dbReference type="Pfam" id="PF13309"/>
    </source>
</evidence>
<dbReference type="Pfam" id="PF08348">
    <property type="entry name" value="PAS_6"/>
    <property type="match status" value="1"/>
</dbReference>
<feature type="domain" description="Transcriptional regulator DauR-like HTH" evidence="2">
    <location>
        <begin position="153"/>
        <end position="213"/>
    </location>
</feature>
<comment type="caution">
    <text evidence="3">The sequence shown here is derived from an EMBL/GenBank/DDBJ whole genome shotgun (WGS) entry which is preliminary data.</text>
</comment>
<dbReference type="PATRIC" id="fig|1684.5.peg.833"/>
<dbReference type="InterPro" id="IPR039445">
    <property type="entry name" value="DauR-like_HTH"/>
</dbReference>
<dbReference type="InterPro" id="IPR039446">
    <property type="entry name" value="DauR-like"/>
</dbReference>
<protein>
    <submittedName>
        <fullName evidence="3">YheO domain protein</fullName>
    </submittedName>
</protein>
<dbReference type="InterPro" id="IPR013559">
    <property type="entry name" value="YheO"/>
</dbReference>
<feature type="domain" description="YheO-like" evidence="1">
    <location>
        <begin position="8"/>
        <end position="120"/>
    </location>
</feature>
<accession>A0A0F4KVS6</accession>
<reference evidence="3 4" key="1">
    <citation type="submission" date="2014-12" db="EMBL/GenBank/DDBJ databases">
        <title>Comparative genomics of the lactic acid bacteria isolated from the honey bee gut.</title>
        <authorList>
            <person name="Ellegaard K.M."/>
            <person name="Tamarit D."/>
            <person name="Javelind E."/>
            <person name="Olofsson T."/>
            <person name="Andersson S.G."/>
            <person name="Vasquez A."/>
        </authorList>
    </citation>
    <scope>NUCLEOTIDE SEQUENCE [LARGE SCALE GENOMIC DNA]</scope>
    <source>
        <strain evidence="3 4">Bin7</strain>
    </source>
</reference>
<dbReference type="Pfam" id="PF13309">
    <property type="entry name" value="HTH_22"/>
    <property type="match status" value="1"/>
</dbReference>